<evidence type="ECO:0000313" key="7">
    <source>
        <dbReference type="Proteomes" id="UP000476055"/>
    </source>
</evidence>
<dbReference type="PANTHER" id="PTHR30346:SF28">
    <property type="entry name" value="HTH-TYPE TRANSCRIPTIONAL REGULATOR CYNR"/>
    <property type="match status" value="1"/>
</dbReference>
<gene>
    <name evidence="6" type="ORF">FYJ59_06690</name>
</gene>
<dbReference type="RefSeq" id="WP_154496058.1">
    <property type="nucleotide sequence ID" value="NZ_VUMU01000006.1"/>
</dbReference>
<dbReference type="PROSITE" id="PS50931">
    <property type="entry name" value="HTH_LYSR"/>
    <property type="match status" value="1"/>
</dbReference>
<dbReference type="PRINTS" id="PR00039">
    <property type="entry name" value="HTHLYSR"/>
</dbReference>
<keyword evidence="7" id="KW-1185">Reference proteome</keyword>
<accession>A0A6L5YJW0</accession>
<reference evidence="6 7" key="1">
    <citation type="submission" date="2019-08" db="EMBL/GenBank/DDBJ databases">
        <title>In-depth cultivation of the pig gut microbiome towards novel bacterial diversity and tailored functional studies.</title>
        <authorList>
            <person name="Wylensek D."/>
            <person name="Hitch T.C.A."/>
            <person name="Clavel T."/>
        </authorList>
    </citation>
    <scope>NUCLEOTIDE SEQUENCE [LARGE SCALE GENOMIC DNA]</scope>
    <source>
        <strain evidence="6 7">WCA3-601-WT-6H</strain>
    </source>
</reference>
<dbReference type="InterPro" id="IPR005119">
    <property type="entry name" value="LysR_subst-bd"/>
</dbReference>
<evidence type="ECO:0000256" key="3">
    <source>
        <dbReference type="ARBA" id="ARBA00023125"/>
    </source>
</evidence>
<evidence type="ECO:0000313" key="6">
    <source>
        <dbReference type="EMBL" id="MST57932.1"/>
    </source>
</evidence>
<dbReference type="SUPFAM" id="SSF46785">
    <property type="entry name" value="Winged helix' DNA-binding domain"/>
    <property type="match status" value="1"/>
</dbReference>
<dbReference type="Proteomes" id="UP000476055">
    <property type="component" value="Unassembled WGS sequence"/>
</dbReference>
<dbReference type="PANTHER" id="PTHR30346">
    <property type="entry name" value="TRANSCRIPTIONAL DUAL REGULATOR HCAR-RELATED"/>
    <property type="match status" value="1"/>
</dbReference>
<dbReference type="Gene3D" id="1.10.10.10">
    <property type="entry name" value="Winged helix-like DNA-binding domain superfamily/Winged helix DNA-binding domain"/>
    <property type="match status" value="1"/>
</dbReference>
<dbReference type="Pfam" id="PF00126">
    <property type="entry name" value="HTH_1"/>
    <property type="match status" value="1"/>
</dbReference>
<dbReference type="Pfam" id="PF03466">
    <property type="entry name" value="LysR_substrate"/>
    <property type="match status" value="1"/>
</dbReference>
<dbReference type="SUPFAM" id="SSF53850">
    <property type="entry name" value="Periplasmic binding protein-like II"/>
    <property type="match status" value="1"/>
</dbReference>
<dbReference type="InterPro" id="IPR036388">
    <property type="entry name" value="WH-like_DNA-bd_sf"/>
</dbReference>
<proteinExistence type="inferred from homology"/>
<dbReference type="AlphaFoldDB" id="A0A6L5YJW0"/>
<keyword evidence="2" id="KW-0805">Transcription regulation</keyword>
<dbReference type="CDD" id="cd05466">
    <property type="entry name" value="PBP2_LTTR_substrate"/>
    <property type="match status" value="1"/>
</dbReference>
<feature type="domain" description="HTH lysR-type" evidence="5">
    <location>
        <begin position="1"/>
        <end position="58"/>
    </location>
</feature>
<evidence type="ECO:0000256" key="2">
    <source>
        <dbReference type="ARBA" id="ARBA00023015"/>
    </source>
</evidence>
<name>A0A6L5YJW0_9FIRM</name>
<comment type="similarity">
    <text evidence="1">Belongs to the LysR transcriptional regulatory family.</text>
</comment>
<dbReference type="Gene3D" id="3.40.190.290">
    <property type="match status" value="1"/>
</dbReference>
<sequence length="300" mass="34104">MELRHIRYFKAVAEEKSFTKAAEQLAIAQPPLSRQIQDLEAELGTTLFLRTPHKVSLTEEGELFLQYANQILDLVNRSEEDVRERKEGLQGTLYIASVEGCGPRLFAEWIAGFGQKHPHVQYNLWNGNTDDVNNRVTKGLCEIAMITAPYNTEEFEVLPVYEEPWVAVIPKGHPLYAEENDPVKPSELLPYDLLIPSRESRKGEIDKWFEGTGHAPVIRGRIAHMMNAYELSLHGVGISIYPASISSLIRDKDVCVREVEHPDAHASYALIWNKNHTLSHVAEEFIAYVKEESGQQMYYA</sequence>
<organism evidence="6 7">
    <name type="scientific">Waltera intestinalis</name>
    <dbReference type="NCBI Taxonomy" id="2606635"/>
    <lineage>
        <taxon>Bacteria</taxon>
        <taxon>Bacillati</taxon>
        <taxon>Bacillota</taxon>
        <taxon>Clostridia</taxon>
        <taxon>Lachnospirales</taxon>
        <taxon>Lachnospiraceae</taxon>
        <taxon>Waltera</taxon>
    </lineage>
</organism>
<dbReference type="GO" id="GO:0003677">
    <property type="term" value="F:DNA binding"/>
    <property type="evidence" value="ECO:0007669"/>
    <property type="project" value="UniProtKB-KW"/>
</dbReference>
<comment type="caution">
    <text evidence="6">The sequence shown here is derived from an EMBL/GenBank/DDBJ whole genome shotgun (WGS) entry which is preliminary data.</text>
</comment>
<evidence type="ECO:0000259" key="5">
    <source>
        <dbReference type="PROSITE" id="PS50931"/>
    </source>
</evidence>
<dbReference type="InterPro" id="IPR000847">
    <property type="entry name" value="LysR_HTH_N"/>
</dbReference>
<protein>
    <submittedName>
        <fullName evidence="6">LysR family transcriptional regulator</fullName>
    </submittedName>
</protein>
<dbReference type="GO" id="GO:0003700">
    <property type="term" value="F:DNA-binding transcription factor activity"/>
    <property type="evidence" value="ECO:0007669"/>
    <property type="project" value="InterPro"/>
</dbReference>
<dbReference type="EMBL" id="VUMU01000006">
    <property type="protein sequence ID" value="MST57932.1"/>
    <property type="molecule type" value="Genomic_DNA"/>
</dbReference>
<dbReference type="InterPro" id="IPR036390">
    <property type="entry name" value="WH_DNA-bd_sf"/>
</dbReference>
<evidence type="ECO:0000256" key="4">
    <source>
        <dbReference type="ARBA" id="ARBA00023163"/>
    </source>
</evidence>
<keyword evidence="4" id="KW-0804">Transcription</keyword>
<dbReference type="FunFam" id="1.10.10.10:FF:000001">
    <property type="entry name" value="LysR family transcriptional regulator"/>
    <property type="match status" value="1"/>
</dbReference>
<keyword evidence="3" id="KW-0238">DNA-binding</keyword>
<dbReference type="GO" id="GO:0032993">
    <property type="term" value="C:protein-DNA complex"/>
    <property type="evidence" value="ECO:0007669"/>
    <property type="project" value="TreeGrafter"/>
</dbReference>
<evidence type="ECO:0000256" key="1">
    <source>
        <dbReference type="ARBA" id="ARBA00009437"/>
    </source>
</evidence>